<reference evidence="2 3" key="1">
    <citation type="submission" date="2015-09" db="EMBL/GenBank/DDBJ databases">
        <title>Sorangium comparison.</title>
        <authorList>
            <person name="Zaburannyi N."/>
            <person name="Bunk B."/>
            <person name="Overmann J."/>
            <person name="Mueller R."/>
        </authorList>
    </citation>
    <scope>NUCLEOTIDE SEQUENCE [LARGE SCALE GENOMIC DNA]</scope>
    <source>
        <strain evidence="2 3">So ceGT47</strain>
    </source>
</reference>
<evidence type="ECO:0000313" key="3">
    <source>
        <dbReference type="Proteomes" id="UP000295781"/>
    </source>
</evidence>
<dbReference type="SUPFAM" id="SSF63829">
    <property type="entry name" value="Calcium-dependent phosphotriesterase"/>
    <property type="match status" value="1"/>
</dbReference>
<sequence>MARMKIRVSLRCIVGVGVLAVSGCGLVLGLDDFEDAAPAGSATSGGATSAGTGGGGTCEPESKVECYSGAPGTEGVGICQAGTQACKQDGSGYEACSGEVTPAAETCASTEDEDCDGKDCVAWATLIGGAEGEAVNDVAVDAMGNVYVVGTFEGAIPLGEDVLIASGENDAFLVKFSPSGEYLWSRQLGGIYHDTAYAIAVSPEGEAIVAVVEFDTRLDHSEVVLQRYESSGALSWRRALGGSMCGIVPSSVGSMAIVSDGSVVVAGIYCGEIRFDETHAVSNETGLPDAFVAKIRSSDGGIDGREGWVTVFGGDDVQYVADVAVDAADNVVVVGSFWGELRFGDASLQSAGKADAFVAKLTNLGLVSWVRSSGGVYGDRFDSVAVDRFGGPVVVGVFDGTFDLGGGEIAVGKVTHVVSRYTTSNIYRWHRTFDMDDVLLGGLSVDARGESLVVGGLIGDVELDGETVHPISADDLLLVKMGERGDLLWTRAFGHVGNRGAVALAHSDAHGLFVVGRANGMADFGAGTMVPDGESDGFVAKFVP</sequence>
<protein>
    <submittedName>
        <fullName evidence="2">Uncharacterized protein</fullName>
    </submittedName>
</protein>
<evidence type="ECO:0000256" key="1">
    <source>
        <dbReference type="SAM" id="MobiDB-lite"/>
    </source>
</evidence>
<dbReference type="EMBL" id="CP012670">
    <property type="protein sequence ID" value="AUX26625.1"/>
    <property type="molecule type" value="Genomic_DNA"/>
</dbReference>
<name>A0A4P2QAH3_SORCE</name>
<dbReference type="Proteomes" id="UP000295781">
    <property type="component" value="Chromosome"/>
</dbReference>
<proteinExistence type="predicted"/>
<organism evidence="2 3">
    <name type="scientific">Sorangium cellulosum</name>
    <name type="common">Polyangium cellulosum</name>
    <dbReference type="NCBI Taxonomy" id="56"/>
    <lineage>
        <taxon>Bacteria</taxon>
        <taxon>Pseudomonadati</taxon>
        <taxon>Myxococcota</taxon>
        <taxon>Polyangia</taxon>
        <taxon>Polyangiales</taxon>
        <taxon>Polyangiaceae</taxon>
        <taxon>Sorangium</taxon>
    </lineage>
</organism>
<gene>
    <name evidence="2" type="ORF">SOCEGT47_071950</name>
</gene>
<feature type="region of interest" description="Disordered" evidence="1">
    <location>
        <begin position="39"/>
        <end position="60"/>
    </location>
</feature>
<dbReference type="AlphaFoldDB" id="A0A4P2QAH3"/>
<evidence type="ECO:0000313" key="2">
    <source>
        <dbReference type="EMBL" id="AUX26625.1"/>
    </source>
</evidence>
<dbReference type="PANTHER" id="PTHR35580:SF1">
    <property type="entry name" value="PHYTASE-LIKE DOMAIN-CONTAINING PROTEIN"/>
    <property type="match status" value="1"/>
</dbReference>
<dbReference type="PANTHER" id="PTHR35580">
    <property type="entry name" value="CELL SURFACE GLYCOPROTEIN (S-LAYER PROTEIN)-LIKE PROTEIN"/>
    <property type="match status" value="1"/>
</dbReference>
<accession>A0A4P2QAH3</accession>
<dbReference type="InterPro" id="IPR052918">
    <property type="entry name" value="Motility_Chemotaxis_Reg"/>
</dbReference>
<dbReference type="PROSITE" id="PS51257">
    <property type="entry name" value="PROKAR_LIPOPROTEIN"/>
    <property type="match status" value="1"/>
</dbReference>
<feature type="compositionally biased region" description="Low complexity" evidence="1">
    <location>
        <begin position="39"/>
        <end position="50"/>
    </location>
</feature>